<reference evidence="1" key="1">
    <citation type="submission" date="2021-02" db="EMBL/GenBank/DDBJ databases">
        <authorList>
            <person name="Dougan E. K."/>
            <person name="Rhodes N."/>
            <person name="Thang M."/>
            <person name="Chan C."/>
        </authorList>
    </citation>
    <scope>NUCLEOTIDE SEQUENCE</scope>
</reference>
<accession>A0A813JRK1</accession>
<dbReference type="EMBL" id="CAJNNW010026424">
    <property type="protein sequence ID" value="CAE8685194.1"/>
    <property type="molecule type" value="Genomic_DNA"/>
</dbReference>
<sequence>MDTKMLQEDRKAFHKQECKQLVWKTKSEVGLKETRQADLQKDGSIALSFDLPMGGSTWRGDSLRAYLCNVALTTASSSVGKDMMVFSHEGFHFVFGELAHLDRPQGDLLQHLSHRRGKMPQKC</sequence>
<evidence type="ECO:0000313" key="2">
    <source>
        <dbReference type="Proteomes" id="UP000626109"/>
    </source>
</evidence>
<gene>
    <name evidence="1" type="ORF">PGLA2088_LOCUS24347</name>
</gene>
<comment type="caution">
    <text evidence="1">The sequence shown here is derived from an EMBL/GenBank/DDBJ whole genome shotgun (WGS) entry which is preliminary data.</text>
</comment>
<organism evidence="1 2">
    <name type="scientific">Polarella glacialis</name>
    <name type="common">Dinoflagellate</name>
    <dbReference type="NCBI Taxonomy" id="89957"/>
    <lineage>
        <taxon>Eukaryota</taxon>
        <taxon>Sar</taxon>
        <taxon>Alveolata</taxon>
        <taxon>Dinophyceae</taxon>
        <taxon>Suessiales</taxon>
        <taxon>Suessiaceae</taxon>
        <taxon>Polarella</taxon>
    </lineage>
</organism>
<evidence type="ECO:0000313" key="1">
    <source>
        <dbReference type="EMBL" id="CAE8685194.1"/>
    </source>
</evidence>
<proteinExistence type="predicted"/>
<dbReference type="AlphaFoldDB" id="A0A813JRK1"/>
<name>A0A813JRK1_POLGL</name>
<dbReference type="Proteomes" id="UP000626109">
    <property type="component" value="Unassembled WGS sequence"/>
</dbReference>
<protein>
    <submittedName>
        <fullName evidence="1">Uncharacterized protein</fullName>
    </submittedName>
</protein>